<dbReference type="Proteomes" id="UP000281128">
    <property type="component" value="Unassembled WGS sequence"/>
</dbReference>
<dbReference type="SUPFAM" id="SSF55729">
    <property type="entry name" value="Acyl-CoA N-acyltransferases (Nat)"/>
    <property type="match status" value="1"/>
</dbReference>
<evidence type="ECO:0000313" key="5">
    <source>
        <dbReference type="EMBL" id="RKF12443.1"/>
    </source>
</evidence>
<dbReference type="PANTHER" id="PTHR43792:SF8">
    <property type="entry name" value="[RIBOSOMAL PROTEIN US5]-ALANINE N-ACETYLTRANSFERASE"/>
    <property type="match status" value="1"/>
</dbReference>
<name>A0A3A8B762_9RHOB</name>
<evidence type="ECO:0000259" key="4">
    <source>
        <dbReference type="PROSITE" id="PS51186"/>
    </source>
</evidence>
<dbReference type="PANTHER" id="PTHR43792">
    <property type="entry name" value="GNAT FAMILY, PUTATIVE (AFU_ORTHOLOGUE AFUA_3G00765)-RELATED-RELATED"/>
    <property type="match status" value="1"/>
</dbReference>
<sequence length="182" mass="20911">MDVKPELFGQRLGLRLVTPEDAAFIYGLRTDPAYNQHLSRVTGTIEDQRAWIHAYKAREAAGEEYYYIIERRDNGRPCGVVRLYDIEGDCFTWGSWILNADKPPRAALESALLSFCVGFEGLGLQRVVLDVRRANARAIAFYRRFGMSEAGQDTENLYFTLSREDFRKNRDEFMRILQGQAA</sequence>
<comment type="caution">
    <text evidence="5">The sequence shown here is derived from an EMBL/GenBank/DDBJ whole genome shotgun (WGS) entry which is preliminary data.</text>
</comment>
<accession>A0A3A8B762</accession>
<gene>
    <name evidence="5" type="ORF">D6850_18040</name>
</gene>
<evidence type="ECO:0000256" key="1">
    <source>
        <dbReference type="ARBA" id="ARBA00022679"/>
    </source>
</evidence>
<reference evidence="5 6" key="1">
    <citation type="submission" date="2018-09" db="EMBL/GenBank/DDBJ databases">
        <title>Roseovarius spongiae sp. nov., isolated from a marine sponge.</title>
        <authorList>
            <person name="Zhuang L."/>
            <person name="Luo L."/>
        </authorList>
    </citation>
    <scope>NUCLEOTIDE SEQUENCE [LARGE SCALE GENOMIC DNA]</scope>
    <source>
        <strain evidence="5 6">HN-E21</strain>
    </source>
</reference>
<feature type="domain" description="N-acetyltransferase" evidence="4">
    <location>
        <begin position="12"/>
        <end position="164"/>
    </location>
</feature>
<evidence type="ECO:0000313" key="6">
    <source>
        <dbReference type="Proteomes" id="UP000281128"/>
    </source>
</evidence>
<dbReference type="InterPro" id="IPR051531">
    <property type="entry name" value="N-acetyltransferase"/>
</dbReference>
<dbReference type="EMBL" id="RAPE01000008">
    <property type="protein sequence ID" value="RKF12443.1"/>
    <property type="molecule type" value="Genomic_DNA"/>
</dbReference>
<dbReference type="AlphaFoldDB" id="A0A3A8B762"/>
<dbReference type="Pfam" id="PF13302">
    <property type="entry name" value="Acetyltransf_3"/>
    <property type="match status" value="1"/>
</dbReference>
<dbReference type="PROSITE" id="PS51186">
    <property type="entry name" value="GNAT"/>
    <property type="match status" value="1"/>
</dbReference>
<evidence type="ECO:0000256" key="3">
    <source>
        <dbReference type="ARBA" id="ARBA00038502"/>
    </source>
</evidence>
<organism evidence="5 6">
    <name type="scientific">Roseovarius spongiae</name>
    <dbReference type="NCBI Taxonomy" id="2320272"/>
    <lineage>
        <taxon>Bacteria</taxon>
        <taxon>Pseudomonadati</taxon>
        <taxon>Pseudomonadota</taxon>
        <taxon>Alphaproteobacteria</taxon>
        <taxon>Rhodobacterales</taxon>
        <taxon>Roseobacteraceae</taxon>
        <taxon>Roseovarius</taxon>
    </lineage>
</organism>
<evidence type="ECO:0000256" key="2">
    <source>
        <dbReference type="ARBA" id="ARBA00023315"/>
    </source>
</evidence>
<keyword evidence="6" id="KW-1185">Reference proteome</keyword>
<keyword evidence="2" id="KW-0012">Acyltransferase</keyword>
<dbReference type="InterPro" id="IPR016181">
    <property type="entry name" value="Acyl_CoA_acyltransferase"/>
</dbReference>
<dbReference type="OrthoDB" id="2049878at2"/>
<dbReference type="GO" id="GO:0016747">
    <property type="term" value="F:acyltransferase activity, transferring groups other than amino-acyl groups"/>
    <property type="evidence" value="ECO:0007669"/>
    <property type="project" value="InterPro"/>
</dbReference>
<comment type="similarity">
    <text evidence="3">Belongs to the acetyltransferase family. RimJ subfamily.</text>
</comment>
<proteinExistence type="inferred from homology"/>
<protein>
    <submittedName>
        <fullName evidence="5">N-acetyltransferase</fullName>
    </submittedName>
</protein>
<keyword evidence="1 5" id="KW-0808">Transferase</keyword>
<dbReference type="InterPro" id="IPR000182">
    <property type="entry name" value="GNAT_dom"/>
</dbReference>
<dbReference type="Gene3D" id="3.40.630.30">
    <property type="match status" value="1"/>
</dbReference>